<organism evidence="3 4">
    <name type="scientific">Tatumella ptyseos ATCC 33301</name>
    <dbReference type="NCBI Taxonomy" id="1005995"/>
    <lineage>
        <taxon>Bacteria</taxon>
        <taxon>Pseudomonadati</taxon>
        <taxon>Pseudomonadota</taxon>
        <taxon>Gammaproteobacteria</taxon>
        <taxon>Enterobacterales</taxon>
        <taxon>Erwiniaceae</taxon>
        <taxon>Tatumella</taxon>
    </lineage>
</organism>
<proteinExistence type="predicted"/>
<keyword evidence="1" id="KW-0732">Signal</keyword>
<accession>A0A085JPS4</accession>
<dbReference type="EMBL" id="JMPR01000004">
    <property type="protein sequence ID" value="KFD22470.1"/>
    <property type="molecule type" value="Genomic_DNA"/>
</dbReference>
<dbReference type="InterPro" id="IPR036761">
    <property type="entry name" value="TTHA0802/YceI-like_sf"/>
</dbReference>
<reference evidence="3 4" key="1">
    <citation type="submission" date="2014-05" db="EMBL/GenBank/DDBJ databases">
        <title>ATOL: Assembling a taxonomically balanced genome-scale reconstruction of the evolutionary history of the Enterobacteriaceae.</title>
        <authorList>
            <person name="Plunkett G.III."/>
            <person name="Neeno-Eckwall E.C."/>
            <person name="Glasner J.D."/>
            <person name="Perna N.T."/>
        </authorList>
    </citation>
    <scope>NUCLEOTIDE SEQUENCE [LARGE SCALE GENOMIC DNA]</scope>
    <source>
        <strain evidence="3 4">ATCC 33301</strain>
    </source>
</reference>
<evidence type="ECO:0000313" key="3">
    <source>
        <dbReference type="EMBL" id="KFD22470.1"/>
    </source>
</evidence>
<comment type="caution">
    <text evidence="3">The sequence shown here is derived from an EMBL/GenBank/DDBJ whole genome shotgun (WGS) entry which is preliminary data.</text>
</comment>
<evidence type="ECO:0000256" key="1">
    <source>
        <dbReference type="SAM" id="SignalP"/>
    </source>
</evidence>
<evidence type="ECO:0000313" key="4">
    <source>
        <dbReference type="Proteomes" id="UP000028602"/>
    </source>
</evidence>
<dbReference type="eggNOG" id="COG2353">
    <property type="taxonomic scope" value="Bacteria"/>
</dbReference>
<dbReference type="InterPro" id="IPR007372">
    <property type="entry name" value="Lipid/polyisoprenoid-bd_YceI"/>
</dbReference>
<dbReference type="PANTHER" id="PTHR34406">
    <property type="entry name" value="PROTEIN YCEI"/>
    <property type="match status" value="1"/>
</dbReference>
<dbReference type="SUPFAM" id="SSF101874">
    <property type="entry name" value="YceI-like"/>
    <property type="match status" value="1"/>
</dbReference>
<sequence length="184" mass="20820">MRPWNFLLPMLMAWASLPAFGARYHINPQLSSLVLSWRMIGGGEYHARITGIRGDLTYDPREDDRNTLQSAIPVGQLDAHHWLLTRALRSRTFFDTASYPDAFFGSSRMVALDKGRYRVLGSLQIKTVRKPLILNAQQSDISLQRIRLSAQTLISRSAFGMGQYPALVSDPIRVDIVLYADKIN</sequence>
<evidence type="ECO:0000259" key="2">
    <source>
        <dbReference type="SMART" id="SM00867"/>
    </source>
</evidence>
<dbReference type="OrthoDB" id="9811006at2"/>
<feature type="chain" id="PRO_5001793752" description="Lipid/polyisoprenoid-binding YceI-like domain-containing protein" evidence="1">
    <location>
        <begin position="22"/>
        <end position="184"/>
    </location>
</feature>
<dbReference type="AlphaFoldDB" id="A0A085JPS4"/>
<dbReference type="SMART" id="SM00867">
    <property type="entry name" value="YceI"/>
    <property type="match status" value="1"/>
</dbReference>
<dbReference type="Proteomes" id="UP000028602">
    <property type="component" value="Unassembled WGS sequence"/>
</dbReference>
<name>A0A085JPS4_9GAMM</name>
<feature type="signal peptide" evidence="1">
    <location>
        <begin position="1"/>
        <end position="21"/>
    </location>
</feature>
<keyword evidence="4" id="KW-1185">Reference proteome</keyword>
<dbReference type="Gene3D" id="2.40.128.110">
    <property type="entry name" value="Lipid/polyisoprenoid-binding, YceI-like"/>
    <property type="match status" value="1"/>
</dbReference>
<dbReference type="Pfam" id="PF04264">
    <property type="entry name" value="YceI"/>
    <property type="match status" value="1"/>
</dbReference>
<feature type="domain" description="Lipid/polyisoprenoid-binding YceI-like" evidence="2">
    <location>
        <begin position="23"/>
        <end position="179"/>
    </location>
</feature>
<dbReference type="RefSeq" id="WP_029990628.1">
    <property type="nucleotide sequence ID" value="NZ_ATMJ01000029.1"/>
</dbReference>
<protein>
    <recommendedName>
        <fullName evidence="2">Lipid/polyisoprenoid-binding YceI-like domain-containing protein</fullName>
    </recommendedName>
</protein>
<dbReference type="PANTHER" id="PTHR34406:SF1">
    <property type="entry name" value="PROTEIN YCEI"/>
    <property type="match status" value="1"/>
</dbReference>
<gene>
    <name evidence="3" type="ORF">GTPT_0043</name>
</gene>